<dbReference type="InterPro" id="IPR002035">
    <property type="entry name" value="VWF_A"/>
</dbReference>
<dbReference type="STRING" id="768671.ThimaDRAFT_4819"/>
<feature type="region of interest" description="Disordered" evidence="1">
    <location>
        <begin position="219"/>
        <end position="238"/>
    </location>
</feature>
<dbReference type="PATRIC" id="fig|768671.3.peg.5064"/>
<keyword evidence="3" id="KW-0418">Kinase</keyword>
<dbReference type="SUPFAM" id="SSF53300">
    <property type="entry name" value="vWA-like"/>
    <property type="match status" value="1"/>
</dbReference>
<name>F9UIR6_9GAMM</name>
<dbReference type="GO" id="GO:0004674">
    <property type="term" value="F:protein serine/threonine kinase activity"/>
    <property type="evidence" value="ECO:0007669"/>
    <property type="project" value="UniProtKB-KW"/>
</dbReference>
<feature type="domain" description="VWFA" evidence="2">
    <location>
        <begin position="246"/>
        <end position="458"/>
    </location>
</feature>
<sequence length="685" mass="74800">MIARPNTQAIATALLVVSLCVGLGMMPNREARADVKPLLMPGKTTLYERVLTRPGARLAKGLGDAGKSDNPLIAAFSRFYVYERANAAGSTWIKIGPDVKGTITGWVDSAKTVPWKQQLTLALTNPGSVRDRLLFFRDRNTLEGLVRSPNPADVTRPLTRNIAGGASDPRVVAVEPDVYIDINERFYLLPVLESEQTLTSSGEEVRILKIASVSEADLGPTAGRDTSASTAPAASHPTPARDYRAAIVFVIDSTISMGPYIDETKAAITRLYERLREAGVLDRVRFGLVAFRAESADAMRNRNLGYVSQLYVNPSEVSDARTFLNQVQDLREATTSTDYFDEDAFAGVITALDETRWDDFDARYLILITDAGALDGRVMKAGGTAVESTTGFDARRIASIAGEKQVALSVFHLKSSAAAAGHRYAEAQYRDLARNARFQTQAYLPITAGDVQDFRSAVDGLAESVIANVGETSAASLPATPAPTPAQRAPDDTETAARAIANALGHAMRLRYLGSLSDIRTPTLFEAWISDRDFADPTKQTVEVRVLLTKNELSDLQMMLQKIVNASEQGMLKPEGFFDSLRSLAAQFGRDAARGTTKQATRLADLGLLGEYLEDLPYQSQVMGLTQDTWTSWGPEKQIELINTLKRKLRQYARYNDDWESWVNLAQTADAAGDSVYPVPLDDMP</sequence>
<accession>F9UIR6</accession>
<dbReference type="EMBL" id="AFWV01000032">
    <property type="protein sequence ID" value="EGV15897.1"/>
    <property type="molecule type" value="Genomic_DNA"/>
</dbReference>
<protein>
    <submittedName>
        <fullName evidence="3">Serine/threonine protein kinase</fullName>
    </submittedName>
</protein>
<keyword evidence="4" id="KW-1185">Reference proteome</keyword>
<dbReference type="PROSITE" id="PS50234">
    <property type="entry name" value="VWFA"/>
    <property type="match status" value="1"/>
</dbReference>
<evidence type="ECO:0000259" key="2">
    <source>
        <dbReference type="PROSITE" id="PS50234"/>
    </source>
</evidence>
<evidence type="ECO:0000313" key="4">
    <source>
        <dbReference type="Proteomes" id="UP000005459"/>
    </source>
</evidence>
<dbReference type="InterPro" id="IPR036465">
    <property type="entry name" value="vWFA_dom_sf"/>
</dbReference>
<keyword evidence="3" id="KW-0723">Serine/threonine-protein kinase</keyword>
<feature type="compositionally biased region" description="Low complexity" evidence="1">
    <location>
        <begin position="226"/>
        <end position="238"/>
    </location>
</feature>
<proteinExistence type="predicted"/>
<dbReference type="Proteomes" id="UP000005459">
    <property type="component" value="Unassembled WGS sequence"/>
</dbReference>
<dbReference type="OrthoDB" id="9801841at2"/>
<dbReference type="AlphaFoldDB" id="F9UIR6"/>
<evidence type="ECO:0000256" key="1">
    <source>
        <dbReference type="SAM" id="MobiDB-lite"/>
    </source>
</evidence>
<dbReference type="eggNOG" id="COG2304">
    <property type="taxonomic scope" value="Bacteria"/>
</dbReference>
<reference evidence="3 4" key="1">
    <citation type="submission" date="2011-06" db="EMBL/GenBank/DDBJ databases">
        <title>The draft genome of Thiocapsa marina 5811.</title>
        <authorList>
            <consortium name="US DOE Joint Genome Institute (JGI-PGF)"/>
            <person name="Lucas S."/>
            <person name="Han J."/>
            <person name="Cheng J.-F."/>
            <person name="Goodwin L."/>
            <person name="Pitluck S."/>
            <person name="Peters L."/>
            <person name="Land M.L."/>
            <person name="Hauser L."/>
            <person name="Vogl K."/>
            <person name="Liu Z."/>
            <person name="Imhoff J."/>
            <person name="Thiel V."/>
            <person name="Frigaard N.-U."/>
            <person name="Bryant D."/>
            <person name="Woyke T.J."/>
        </authorList>
    </citation>
    <scope>NUCLEOTIDE SEQUENCE [LARGE SCALE GENOMIC DNA]</scope>
    <source>
        <strain evidence="3 4">5811</strain>
    </source>
</reference>
<dbReference type="Gene3D" id="3.40.50.410">
    <property type="entry name" value="von Willebrand factor, type A domain"/>
    <property type="match status" value="1"/>
</dbReference>
<evidence type="ECO:0000313" key="3">
    <source>
        <dbReference type="EMBL" id="EGV15897.1"/>
    </source>
</evidence>
<keyword evidence="3" id="KW-0808">Transferase</keyword>
<gene>
    <name evidence="3" type="ORF">ThimaDRAFT_4819</name>
</gene>
<dbReference type="CDD" id="cd00198">
    <property type="entry name" value="vWFA"/>
    <property type="match status" value="1"/>
</dbReference>
<dbReference type="RefSeq" id="WP_007195687.1">
    <property type="nucleotide sequence ID" value="NZ_AFWV01000032.1"/>
</dbReference>
<organism evidence="3 4">
    <name type="scientific">Thiocapsa marina 5811</name>
    <dbReference type="NCBI Taxonomy" id="768671"/>
    <lineage>
        <taxon>Bacteria</taxon>
        <taxon>Pseudomonadati</taxon>
        <taxon>Pseudomonadota</taxon>
        <taxon>Gammaproteobacteria</taxon>
        <taxon>Chromatiales</taxon>
        <taxon>Chromatiaceae</taxon>
        <taxon>Thiocapsa</taxon>
    </lineage>
</organism>